<comment type="caution">
    <text evidence="1">The sequence shown here is derived from an EMBL/GenBank/DDBJ whole genome shotgun (WGS) entry which is preliminary data.</text>
</comment>
<accession>A0AA39JHJ6</accession>
<dbReference type="Proteomes" id="UP001175226">
    <property type="component" value="Unassembled WGS sequence"/>
</dbReference>
<keyword evidence="2" id="KW-1185">Reference proteome</keyword>
<gene>
    <name evidence="1" type="ORF">EV421DRAFT_1903984</name>
</gene>
<protein>
    <submittedName>
        <fullName evidence="1">Uncharacterized protein</fullName>
    </submittedName>
</protein>
<name>A0AA39JHJ6_9AGAR</name>
<reference evidence="1" key="1">
    <citation type="submission" date="2023-06" db="EMBL/GenBank/DDBJ databases">
        <authorList>
            <consortium name="Lawrence Berkeley National Laboratory"/>
            <person name="Ahrendt S."/>
            <person name="Sahu N."/>
            <person name="Indic B."/>
            <person name="Wong-Bajracharya J."/>
            <person name="Merenyi Z."/>
            <person name="Ke H.-M."/>
            <person name="Monk M."/>
            <person name="Kocsube S."/>
            <person name="Drula E."/>
            <person name="Lipzen A."/>
            <person name="Balint B."/>
            <person name="Henrissat B."/>
            <person name="Andreopoulos B."/>
            <person name="Martin F.M."/>
            <person name="Harder C.B."/>
            <person name="Rigling D."/>
            <person name="Ford K.L."/>
            <person name="Foster G.D."/>
            <person name="Pangilinan J."/>
            <person name="Papanicolaou A."/>
            <person name="Barry K."/>
            <person name="LaButti K."/>
            <person name="Viragh M."/>
            <person name="Koriabine M."/>
            <person name="Yan M."/>
            <person name="Riley R."/>
            <person name="Champramary S."/>
            <person name="Plett K.L."/>
            <person name="Tsai I.J."/>
            <person name="Slot J."/>
            <person name="Sipos G."/>
            <person name="Plett J."/>
            <person name="Nagy L.G."/>
            <person name="Grigoriev I.V."/>
        </authorList>
    </citation>
    <scope>NUCLEOTIDE SEQUENCE</scope>
    <source>
        <strain evidence="1">FPL87.14</strain>
    </source>
</reference>
<sequence>MSCYPGAFEVMLCFSTTVHDDEGMSSTLRGVDDDVLGVICAILDKNELKQRTLIDKRYLPYECDDNDTSSPTRRKLEALSFLIPNYTRPAPST</sequence>
<dbReference type="EMBL" id="JAUEPT010000025">
    <property type="protein sequence ID" value="KAK0442559.1"/>
    <property type="molecule type" value="Genomic_DNA"/>
</dbReference>
<evidence type="ECO:0000313" key="2">
    <source>
        <dbReference type="Proteomes" id="UP001175226"/>
    </source>
</evidence>
<dbReference type="AlphaFoldDB" id="A0AA39JHJ6"/>
<proteinExistence type="predicted"/>
<organism evidence="1 2">
    <name type="scientific">Armillaria borealis</name>
    <dbReference type="NCBI Taxonomy" id="47425"/>
    <lineage>
        <taxon>Eukaryota</taxon>
        <taxon>Fungi</taxon>
        <taxon>Dikarya</taxon>
        <taxon>Basidiomycota</taxon>
        <taxon>Agaricomycotina</taxon>
        <taxon>Agaricomycetes</taxon>
        <taxon>Agaricomycetidae</taxon>
        <taxon>Agaricales</taxon>
        <taxon>Marasmiineae</taxon>
        <taxon>Physalacriaceae</taxon>
        <taxon>Armillaria</taxon>
    </lineage>
</organism>
<evidence type="ECO:0000313" key="1">
    <source>
        <dbReference type="EMBL" id="KAK0442559.1"/>
    </source>
</evidence>